<evidence type="ECO:0000313" key="3">
    <source>
        <dbReference type="Proteomes" id="UP001358193"/>
    </source>
</evidence>
<reference evidence="2 3" key="1">
    <citation type="submission" date="2023-11" db="EMBL/GenBank/DDBJ databases">
        <authorList>
            <person name="Cook R."/>
            <person name="Crisci M."/>
            <person name="Pye H."/>
            <person name="Adriaenssens E."/>
            <person name="Santini J."/>
        </authorList>
    </citation>
    <scope>NUCLEOTIDE SEQUENCE [LARGE SCALE GENOMIC DNA]</scope>
    <source>
        <strain evidence="2">Lak_Megaphage_Sonny</strain>
    </source>
</reference>
<name>A0ABZ0Z4W7_9CAUD</name>
<feature type="transmembrane region" description="Helical" evidence="1">
    <location>
        <begin position="9"/>
        <end position="25"/>
    </location>
</feature>
<dbReference type="EMBL" id="OR769223">
    <property type="protein sequence ID" value="WQJ53726.1"/>
    <property type="molecule type" value="Genomic_DNA"/>
</dbReference>
<keyword evidence="1" id="KW-1133">Transmembrane helix</keyword>
<sequence>MKNMNWKQWVTLAVLIAFIITEIVFVFIKPLVALCGVAGFIIGALLTYGWINKKKGEN</sequence>
<keyword evidence="1" id="KW-0472">Membrane</keyword>
<keyword evidence="3" id="KW-1185">Reference proteome</keyword>
<proteinExistence type="predicted"/>
<keyword evidence="1" id="KW-0812">Transmembrane</keyword>
<protein>
    <submittedName>
        <fullName evidence="2">Uncharacterized protein</fullName>
    </submittedName>
</protein>
<dbReference type="Proteomes" id="UP001358193">
    <property type="component" value="Segment"/>
</dbReference>
<feature type="transmembrane region" description="Helical" evidence="1">
    <location>
        <begin position="31"/>
        <end position="51"/>
    </location>
</feature>
<evidence type="ECO:0000313" key="2">
    <source>
        <dbReference type="EMBL" id="WQJ53726.1"/>
    </source>
</evidence>
<evidence type="ECO:0000256" key="1">
    <source>
        <dbReference type="SAM" id="Phobius"/>
    </source>
</evidence>
<organism evidence="2 3">
    <name type="scientific">phage Lak_Megaphage_Sonny</name>
    <dbReference type="NCBI Taxonomy" id="3109229"/>
    <lineage>
        <taxon>Viruses</taxon>
        <taxon>Duplodnaviria</taxon>
        <taxon>Heunggongvirae</taxon>
        <taxon>Uroviricota</taxon>
        <taxon>Caudoviricetes</taxon>
        <taxon>Caudoviricetes code 15 clade</taxon>
    </lineage>
</organism>
<accession>A0ABZ0Z4W7</accession>